<organism evidence="10 11">
    <name type="scientific">Leadbetterella byssophila (strain DSM 17132 / JCM 16389 / KACC 11308 / NBRC 106382 / 4M15)</name>
    <dbReference type="NCBI Taxonomy" id="649349"/>
    <lineage>
        <taxon>Bacteria</taxon>
        <taxon>Pseudomonadati</taxon>
        <taxon>Bacteroidota</taxon>
        <taxon>Cytophagia</taxon>
        <taxon>Cytophagales</taxon>
        <taxon>Leadbetterellaceae</taxon>
        <taxon>Leadbetterella</taxon>
    </lineage>
</organism>
<dbReference type="STRING" id="649349.Lbys_1227"/>
<dbReference type="KEGG" id="lby:Lbys_1227"/>
<gene>
    <name evidence="10" type="ordered locus">Lbys_1227</name>
</gene>
<keyword evidence="8" id="KW-0175">Coiled coil</keyword>
<evidence type="ECO:0000313" key="10">
    <source>
        <dbReference type="EMBL" id="ADQ16947.1"/>
    </source>
</evidence>
<dbReference type="HOGENOM" id="CLU_012817_10_5_10"/>
<reference key="1">
    <citation type="submission" date="2010-11" db="EMBL/GenBank/DDBJ databases">
        <title>The complete genome of Leadbetterella byssophila DSM 17132.</title>
        <authorList>
            <consortium name="US DOE Joint Genome Institute (JGI-PGF)"/>
            <person name="Lucas S."/>
            <person name="Copeland A."/>
            <person name="Lapidus A."/>
            <person name="Glavina del Rio T."/>
            <person name="Dalin E."/>
            <person name="Tice H."/>
            <person name="Bruce D."/>
            <person name="Goodwin L."/>
            <person name="Pitluck S."/>
            <person name="Kyrpides N."/>
            <person name="Mavromatis K."/>
            <person name="Ivanova N."/>
            <person name="Teshima H."/>
            <person name="Brettin T."/>
            <person name="Detter J.C."/>
            <person name="Han C."/>
            <person name="Tapia R."/>
            <person name="Land M."/>
            <person name="Hauser L."/>
            <person name="Markowitz V."/>
            <person name="Cheng J.-F."/>
            <person name="Hugenholtz P."/>
            <person name="Woyke T."/>
            <person name="Wu D."/>
            <person name="Tindall B."/>
            <person name="Pomrenke H.G."/>
            <person name="Brambilla E."/>
            <person name="Klenk H.-P."/>
            <person name="Eisen J.A."/>
        </authorList>
    </citation>
    <scope>NUCLEOTIDE SEQUENCE [LARGE SCALE GENOMIC DNA]</scope>
    <source>
        <strain>DSM 17132</strain>
    </source>
</reference>
<evidence type="ECO:0000256" key="3">
    <source>
        <dbReference type="ARBA" id="ARBA00022448"/>
    </source>
</evidence>
<protein>
    <submittedName>
        <fullName evidence="10">Outer membrane efflux protein</fullName>
    </submittedName>
</protein>
<keyword evidence="9" id="KW-0732">Signal</keyword>
<dbReference type="Pfam" id="PF02321">
    <property type="entry name" value="OEP"/>
    <property type="match status" value="2"/>
</dbReference>
<sequence>MKSTFITALCLCVNLLSHAQDTLRLDDAVSIALENNYGVQVAQKQVDLVNNRIFKGNAGMTPTLDWNTSINSTFNQVNQNFIDGRVINRFGTSVSPNTSLALQYTLYNGGRMQATFERLKSLGQLSEIQRQAVLQSTISDVMEAYYNIQRLQSTLGYINQIIHYYEERQKLTEERWQIGRGSKLDFLQSKADLTTQLTDQTNVSIQLRNAKIALNRLLGRDPDADFKVEDRTDDYQLFDLNYLKDQAKSINPEFLALRKQEEINQMEQKEAKGFLKPTIILNSSFGYNFNYNNAGLISNSQSTGLSTGLTASWRIFDGKVIKRNIEATKINADIIKLQKDEWMNNLENQITAAFYQYETQKRLLELEQQNIATAQENLEISAEKFKLGASTILEINDAQTRYTTIMNRLVTAEYNLRISKLNLLTLSGELIR</sequence>
<keyword evidence="3" id="KW-0813">Transport</keyword>
<dbReference type="SUPFAM" id="SSF56954">
    <property type="entry name" value="Outer membrane efflux proteins (OEP)"/>
    <property type="match status" value="1"/>
</dbReference>
<dbReference type="GO" id="GO:0015288">
    <property type="term" value="F:porin activity"/>
    <property type="evidence" value="ECO:0007669"/>
    <property type="project" value="TreeGrafter"/>
</dbReference>
<dbReference type="EMBL" id="CP002305">
    <property type="protein sequence ID" value="ADQ16947.1"/>
    <property type="molecule type" value="Genomic_DNA"/>
</dbReference>
<evidence type="ECO:0000256" key="1">
    <source>
        <dbReference type="ARBA" id="ARBA00004442"/>
    </source>
</evidence>
<dbReference type="InterPro" id="IPR003423">
    <property type="entry name" value="OMP_efflux"/>
</dbReference>
<reference evidence="10 11" key="2">
    <citation type="journal article" date="2011" name="Stand. Genomic Sci.">
        <title>Complete genome sequence of Leadbetterella byssophila type strain (4M15).</title>
        <authorList>
            <person name="Abt B."/>
            <person name="Teshima H."/>
            <person name="Lucas S."/>
            <person name="Lapidus A."/>
            <person name="Del Rio T.G."/>
            <person name="Nolan M."/>
            <person name="Tice H."/>
            <person name="Cheng J.F."/>
            <person name="Pitluck S."/>
            <person name="Liolios K."/>
            <person name="Pagani I."/>
            <person name="Ivanova N."/>
            <person name="Mavromatis K."/>
            <person name="Pati A."/>
            <person name="Tapia R."/>
            <person name="Han C."/>
            <person name="Goodwin L."/>
            <person name="Chen A."/>
            <person name="Palaniappan K."/>
            <person name="Land M."/>
            <person name="Hauser L."/>
            <person name="Chang Y.J."/>
            <person name="Jeffries C.D."/>
            <person name="Rohde M."/>
            <person name="Goker M."/>
            <person name="Tindall B.J."/>
            <person name="Detter J.C."/>
            <person name="Woyke T."/>
            <person name="Bristow J."/>
            <person name="Eisen J.A."/>
            <person name="Markowitz V."/>
            <person name="Hugenholtz P."/>
            <person name="Klenk H.P."/>
            <person name="Kyrpides N.C."/>
        </authorList>
    </citation>
    <scope>NUCLEOTIDE SEQUENCE [LARGE SCALE GENOMIC DNA]</scope>
    <source>
        <strain evidence="11">DSM 17132 / JCM 16389 / KACC 11308 / NBRC 106382 / 4M15</strain>
    </source>
</reference>
<name>E4RUB3_LEAB4</name>
<keyword evidence="5" id="KW-0812">Transmembrane</keyword>
<evidence type="ECO:0000256" key="7">
    <source>
        <dbReference type="ARBA" id="ARBA00023237"/>
    </source>
</evidence>
<evidence type="ECO:0000256" key="8">
    <source>
        <dbReference type="SAM" id="Coils"/>
    </source>
</evidence>
<keyword evidence="6" id="KW-0472">Membrane</keyword>
<proteinExistence type="inferred from homology"/>
<feature type="chain" id="PRO_5003188441" evidence="9">
    <location>
        <begin position="20"/>
        <end position="432"/>
    </location>
</feature>
<evidence type="ECO:0000256" key="5">
    <source>
        <dbReference type="ARBA" id="ARBA00022692"/>
    </source>
</evidence>
<dbReference type="Proteomes" id="UP000007435">
    <property type="component" value="Chromosome"/>
</dbReference>
<evidence type="ECO:0000313" key="11">
    <source>
        <dbReference type="Proteomes" id="UP000007435"/>
    </source>
</evidence>
<dbReference type="GO" id="GO:1990281">
    <property type="term" value="C:efflux pump complex"/>
    <property type="evidence" value="ECO:0007669"/>
    <property type="project" value="TreeGrafter"/>
</dbReference>
<dbReference type="RefSeq" id="WP_013407997.1">
    <property type="nucleotide sequence ID" value="NC_014655.1"/>
</dbReference>
<feature type="signal peptide" evidence="9">
    <location>
        <begin position="1"/>
        <end position="19"/>
    </location>
</feature>
<evidence type="ECO:0000256" key="2">
    <source>
        <dbReference type="ARBA" id="ARBA00007613"/>
    </source>
</evidence>
<evidence type="ECO:0000256" key="4">
    <source>
        <dbReference type="ARBA" id="ARBA00022452"/>
    </source>
</evidence>
<comment type="similarity">
    <text evidence="2">Belongs to the outer membrane factor (OMF) (TC 1.B.17) family.</text>
</comment>
<accession>E4RUB3</accession>
<dbReference type="PANTHER" id="PTHR30026">
    <property type="entry name" value="OUTER MEMBRANE PROTEIN TOLC"/>
    <property type="match status" value="1"/>
</dbReference>
<evidence type="ECO:0000256" key="6">
    <source>
        <dbReference type="ARBA" id="ARBA00023136"/>
    </source>
</evidence>
<keyword evidence="4" id="KW-1134">Transmembrane beta strand</keyword>
<dbReference type="GO" id="GO:0015562">
    <property type="term" value="F:efflux transmembrane transporter activity"/>
    <property type="evidence" value="ECO:0007669"/>
    <property type="project" value="InterPro"/>
</dbReference>
<comment type="subcellular location">
    <subcellularLocation>
        <location evidence="1">Cell outer membrane</location>
    </subcellularLocation>
</comment>
<dbReference type="GO" id="GO:0009279">
    <property type="term" value="C:cell outer membrane"/>
    <property type="evidence" value="ECO:0007669"/>
    <property type="project" value="UniProtKB-SubCell"/>
</dbReference>
<keyword evidence="11" id="KW-1185">Reference proteome</keyword>
<dbReference type="InterPro" id="IPR051906">
    <property type="entry name" value="TolC-like"/>
</dbReference>
<dbReference type="Gene3D" id="1.20.1600.10">
    <property type="entry name" value="Outer membrane efflux proteins (OEP)"/>
    <property type="match status" value="1"/>
</dbReference>
<keyword evidence="7" id="KW-0998">Cell outer membrane</keyword>
<evidence type="ECO:0000256" key="9">
    <source>
        <dbReference type="SAM" id="SignalP"/>
    </source>
</evidence>
<dbReference type="eggNOG" id="COG1538">
    <property type="taxonomic scope" value="Bacteria"/>
</dbReference>
<dbReference type="PANTHER" id="PTHR30026:SF20">
    <property type="entry name" value="OUTER MEMBRANE PROTEIN TOLC"/>
    <property type="match status" value="1"/>
</dbReference>
<dbReference type="AlphaFoldDB" id="E4RUB3"/>
<feature type="coiled-coil region" evidence="8">
    <location>
        <begin position="357"/>
        <end position="384"/>
    </location>
</feature>